<proteinExistence type="predicted"/>
<keyword evidence="3" id="KW-1185">Reference proteome</keyword>
<reference evidence="2 3" key="1">
    <citation type="submission" date="2024-09" db="EMBL/GenBank/DDBJ databases">
        <authorList>
            <person name="Sun Q."/>
            <person name="Mori K."/>
        </authorList>
    </citation>
    <scope>NUCLEOTIDE SEQUENCE [LARGE SCALE GENOMIC DNA]</scope>
    <source>
        <strain evidence="2 3">JCM 1334</strain>
    </source>
</reference>
<sequence length="55" mass="5740">MIQQNPVLSEEGALISKAIGTDPNRSRISAIPIEATRSSPGYSNTGSALSCTDFS</sequence>
<organism evidence="2 3">
    <name type="scientific">Arthrobacter ramosus</name>
    <dbReference type="NCBI Taxonomy" id="1672"/>
    <lineage>
        <taxon>Bacteria</taxon>
        <taxon>Bacillati</taxon>
        <taxon>Actinomycetota</taxon>
        <taxon>Actinomycetes</taxon>
        <taxon>Micrococcales</taxon>
        <taxon>Micrococcaceae</taxon>
        <taxon>Arthrobacter</taxon>
    </lineage>
</organism>
<dbReference type="RefSeq" id="WP_234753779.1">
    <property type="nucleotide sequence ID" value="NZ_BAAAWN010000001.1"/>
</dbReference>
<feature type="compositionally biased region" description="Polar residues" evidence="1">
    <location>
        <begin position="36"/>
        <end position="55"/>
    </location>
</feature>
<accession>A0ABV5Y677</accession>
<dbReference type="EMBL" id="JBHMBC010000043">
    <property type="protein sequence ID" value="MFB9822506.1"/>
    <property type="molecule type" value="Genomic_DNA"/>
</dbReference>
<dbReference type="Proteomes" id="UP001589702">
    <property type="component" value="Unassembled WGS sequence"/>
</dbReference>
<comment type="caution">
    <text evidence="2">The sequence shown here is derived from an EMBL/GenBank/DDBJ whole genome shotgun (WGS) entry which is preliminary data.</text>
</comment>
<evidence type="ECO:0000313" key="2">
    <source>
        <dbReference type="EMBL" id="MFB9822506.1"/>
    </source>
</evidence>
<evidence type="ECO:0000256" key="1">
    <source>
        <dbReference type="SAM" id="MobiDB-lite"/>
    </source>
</evidence>
<protein>
    <submittedName>
        <fullName evidence="2">Uncharacterized protein</fullName>
    </submittedName>
</protein>
<gene>
    <name evidence="2" type="ORF">ACFFP1_23825</name>
</gene>
<evidence type="ECO:0000313" key="3">
    <source>
        <dbReference type="Proteomes" id="UP001589702"/>
    </source>
</evidence>
<feature type="region of interest" description="Disordered" evidence="1">
    <location>
        <begin position="32"/>
        <end position="55"/>
    </location>
</feature>
<name>A0ABV5Y677_ARTRM</name>